<dbReference type="SMART" id="SM00490">
    <property type="entry name" value="HELICc"/>
    <property type="match status" value="1"/>
</dbReference>
<dbReference type="InterPro" id="IPR000330">
    <property type="entry name" value="SNF2_N"/>
</dbReference>
<dbReference type="InterPro" id="IPR001650">
    <property type="entry name" value="Helicase_C-like"/>
</dbReference>
<dbReference type="Pfam" id="PF00176">
    <property type="entry name" value="SNF2-rel_dom"/>
    <property type="match status" value="1"/>
</dbReference>
<dbReference type="PANTHER" id="PTHR10799">
    <property type="entry name" value="SNF2/RAD54 HELICASE FAMILY"/>
    <property type="match status" value="1"/>
</dbReference>
<dbReference type="InterPro" id="IPR038718">
    <property type="entry name" value="SNF2-like_sf"/>
</dbReference>
<name>A0A6J6DEL8_9ZZZZ</name>
<dbReference type="SUPFAM" id="SSF52540">
    <property type="entry name" value="P-loop containing nucleoside triphosphate hydrolases"/>
    <property type="match status" value="2"/>
</dbReference>
<feature type="domain" description="Helicase ATP-binding" evidence="2">
    <location>
        <begin position="231"/>
        <end position="389"/>
    </location>
</feature>
<dbReference type="Gene3D" id="3.40.50.10810">
    <property type="entry name" value="Tandem AAA-ATPase domain"/>
    <property type="match status" value="1"/>
</dbReference>
<sequence length="649" mass="73785">MAGLIGIFARRRELLKQQKYADARMRQAMALVADARKQALDARKIFEHQRGPGSLPNAEKPEEIDRQLISALDHYHQVHTTIDIPFREAQESWEQSLQTRRNLKKVSHVVRATVIRTSRVFFVEQLNQLGLALTALKSVLQSRLTDNALRLMAERSRSRDPEEALGRYRINNAAFISALDRLNFYVSPQSGDIGRGIHGGLPASVAEKVEASPLLQGPLLAILRRYQDFGARYLIVQKRTLLGDDMGLGKTVQVLAAMSHLHALGARHFLVVAPNSVLINWQRETRKHTLMEPFLAHGVEREENVLAWRERGGVAITTYGTLSKILDLIPVVDFVAIDEAHYVKNPASQRSQAVQLLVERSEYVTLMTGTALENRLREMHFLLSLAQPEVQPVLEHLMSFYRGSPDPTEICKDLAPVYLRRTQKDVLHELPERIIEDEWIELHEQDQQFYLAAEPELMTKRLSAVIGNGEVLSSKYQRLQELVEEHLSEKRKIVVFSFFRQVIDDVCALFPGTQQITGATSASRRQEILDSFTQDSEKKIVVMQIDAGGIGINLQSAQVVILMEPQMKPSTEWQAIARVHRMGQSKTVLVHRLIARDTIDERMVELIEEKTQIFMNYAHDSAVRDASFMAKDGRNVDVEAELRRFLNPE</sequence>
<evidence type="ECO:0000313" key="6">
    <source>
        <dbReference type="EMBL" id="CAB4645088.1"/>
    </source>
</evidence>
<reference evidence="5" key="1">
    <citation type="submission" date="2020-05" db="EMBL/GenBank/DDBJ databases">
        <authorList>
            <person name="Chiriac C."/>
            <person name="Salcher M."/>
            <person name="Ghai R."/>
            <person name="Kavagutti S V."/>
        </authorList>
    </citation>
    <scope>NUCLEOTIDE SEQUENCE</scope>
</reference>
<dbReference type="CDD" id="cd17919">
    <property type="entry name" value="DEXHc_Snf"/>
    <property type="match status" value="1"/>
</dbReference>
<accession>A0A6J6DEL8</accession>
<dbReference type="InterPro" id="IPR049730">
    <property type="entry name" value="SNF2/RAD54-like_C"/>
</dbReference>
<gene>
    <name evidence="4" type="ORF">UFOPK1572_00348</name>
    <name evidence="5" type="ORF">UFOPK1704_00013</name>
    <name evidence="6" type="ORF">UFOPK2169_00382</name>
</gene>
<dbReference type="EMBL" id="CAEZTC010000028">
    <property type="protein sequence ID" value="CAB4553644.1"/>
    <property type="molecule type" value="Genomic_DNA"/>
</dbReference>
<keyword evidence="1" id="KW-0378">Hydrolase</keyword>
<dbReference type="CDD" id="cd18793">
    <property type="entry name" value="SF2_C_SNF"/>
    <property type="match status" value="1"/>
</dbReference>
<feature type="domain" description="Helicase C-terminal" evidence="3">
    <location>
        <begin position="478"/>
        <end position="627"/>
    </location>
</feature>
<dbReference type="SMART" id="SM00487">
    <property type="entry name" value="DEXDc"/>
    <property type="match status" value="1"/>
</dbReference>
<evidence type="ECO:0000313" key="4">
    <source>
        <dbReference type="EMBL" id="CAB4553644.1"/>
    </source>
</evidence>
<evidence type="ECO:0000313" key="5">
    <source>
        <dbReference type="EMBL" id="CAB4562500.1"/>
    </source>
</evidence>
<protein>
    <submittedName>
        <fullName evidence="5">Unannotated protein</fullName>
    </submittedName>
</protein>
<dbReference type="GO" id="GO:0016787">
    <property type="term" value="F:hydrolase activity"/>
    <property type="evidence" value="ECO:0007669"/>
    <property type="project" value="UniProtKB-KW"/>
</dbReference>
<dbReference type="EMBL" id="CAEZTQ010000001">
    <property type="protein sequence ID" value="CAB4562500.1"/>
    <property type="molecule type" value="Genomic_DNA"/>
</dbReference>
<dbReference type="InterPro" id="IPR027417">
    <property type="entry name" value="P-loop_NTPase"/>
</dbReference>
<dbReference type="PROSITE" id="PS51194">
    <property type="entry name" value="HELICASE_CTER"/>
    <property type="match status" value="1"/>
</dbReference>
<dbReference type="AlphaFoldDB" id="A0A6J6DEL8"/>
<dbReference type="PROSITE" id="PS51192">
    <property type="entry name" value="HELICASE_ATP_BIND_1"/>
    <property type="match status" value="1"/>
</dbReference>
<evidence type="ECO:0000259" key="2">
    <source>
        <dbReference type="PROSITE" id="PS51192"/>
    </source>
</evidence>
<evidence type="ECO:0000256" key="1">
    <source>
        <dbReference type="ARBA" id="ARBA00022801"/>
    </source>
</evidence>
<organism evidence="5">
    <name type="scientific">freshwater metagenome</name>
    <dbReference type="NCBI Taxonomy" id="449393"/>
    <lineage>
        <taxon>unclassified sequences</taxon>
        <taxon>metagenomes</taxon>
        <taxon>ecological metagenomes</taxon>
    </lineage>
</organism>
<dbReference type="InterPro" id="IPR014001">
    <property type="entry name" value="Helicase_ATP-bd"/>
</dbReference>
<dbReference type="Gene3D" id="3.40.50.300">
    <property type="entry name" value="P-loop containing nucleotide triphosphate hydrolases"/>
    <property type="match status" value="1"/>
</dbReference>
<dbReference type="Pfam" id="PF00271">
    <property type="entry name" value="Helicase_C"/>
    <property type="match status" value="1"/>
</dbReference>
<dbReference type="EMBL" id="CAEZWE010000009">
    <property type="protein sequence ID" value="CAB4645088.1"/>
    <property type="molecule type" value="Genomic_DNA"/>
</dbReference>
<evidence type="ECO:0000259" key="3">
    <source>
        <dbReference type="PROSITE" id="PS51194"/>
    </source>
</evidence>
<dbReference type="GO" id="GO:0005524">
    <property type="term" value="F:ATP binding"/>
    <property type="evidence" value="ECO:0007669"/>
    <property type="project" value="InterPro"/>
</dbReference>
<proteinExistence type="predicted"/>